<sequence>MLLPGGYLLIRPTRATTGRPTSPNEGESQAESTDSFPATSGDASPRPPSWMIGPACALRVLAQNELLRDRMRESIQYRYLKDLFLSGALVDNKDTPVWRIRTPRQANVINMFYKMIMAVDDGPFEQGLMSLDSDAEPPHVRHWDGLVTLLRNRSVGVITVLSALLGVPTLAILAAVVYTPVYASARLYSYLRRVVSRYQYRRALRGRTSDGAEQRDKTDPATHQGEDAKCQHDGKDASGGHGDQSSRVDETSPTQGGGVGEQPILEWSESMETEGVETTHTQGDGEGEQPVLHRSTSA</sequence>
<organism evidence="3 4">
    <name type="scientific">Boletus edulis BED1</name>
    <dbReference type="NCBI Taxonomy" id="1328754"/>
    <lineage>
        <taxon>Eukaryota</taxon>
        <taxon>Fungi</taxon>
        <taxon>Dikarya</taxon>
        <taxon>Basidiomycota</taxon>
        <taxon>Agaricomycotina</taxon>
        <taxon>Agaricomycetes</taxon>
        <taxon>Agaricomycetidae</taxon>
        <taxon>Boletales</taxon>
        <taxon>Boletineae</taxon>
        <taxon>Boletaceae</taxon>
        <taxon>Boletoideae</taxon>
        <taxon>Boletus</taxon>
    </lineage>
</organism>
<evidence type="ECO:0000256" key="1">
    <source>
        <dbReference type="SAM" id="MobiDB-lite"/>
    </source>
</evidence>
<protein>
    <submittedName>
        <fullName evidence="3">Uncharacterized protein</fullName>
    </submittedName>
</protein>
<keyword evidence="2" id="KW-0472">Membrane</keyword>
<feature type="region of interest" description="Disordered" evidence="1">
    <location>
        <begin position="12"/>
        <end position="47"/>
    </location>
</feature>
<dbReference type="AlphaFoldDB" id="A0AAD4C109"/>
<feature type="compositionally biased region" description="Basic and acidic residues" evidence="1">
    <location>
        <begin position="207"/>
        <end position="250"/>
    </location>
</feature>
<feature type="transmembrane region" description="Helical" evidence="2">
    <location>
        <begin position="157"/>
        <end position="183"/>
    </location>
</feature>
<reference evidence="3" key="2">
    <citation type="journal article" date="2020" name="Nat. Commun.">
        <title>Large-scale genome sequencing of mycorrhizal fungi provides insights into the early evolution of symbiotic traits.</title>
        <authorList>
            <person name="Miyauchi S."/>
            <person name="Kiss E."/>
            <person name="Kuo A."/>
            <person name="Drula E."/>
            <person name="Kohler A."/>
            <person name="Sanchez-Garcia M."/>
            <person name="Morin E."/>
            <person name="Andreopoulos B."/>
            <person name="Barry K.W."/>
            <person name="Bonito G."/>
            <person name="Buee M."/>
            <person name="Carver A."/>
            <person name="Chen C."/>
            <person name="Cichocki N."/>
            <person name="Clum A."/>
            <person name="Culley D."/>
            <person name="Crous P.W."/>
            <person name="Fauchery L."/>
            <person name="Girlanda M."/>
            <person name="Hayes R.D."/>
            <person name="Keri Z."/>
            <person name="LaButti K."/>
            <person name="Lipzen A."/>
            <person name="Lombard V."/>
            <person name="Magnuson J."/>
            <person name="Maillard F."/>
            <person name="Murat C."/>
            <person name="Nolan M."/>
            <person name="Ohm R.A."/>
            <person name="Pangilinan J."/>
            <person name="Pereira M.F."/>
            <person name="Perotto S."/>
            <person name="Peter M."/>
            <person name="Pfister S."/>
            <person name="Riley R."/>
            <person name="Sitrit Y."/>
            <person name="Stielow J.B."/>
            <person name="Szollosi G."/>
            <person name="Zifcakova L."/>
            <person name="Stursova M."/>
            <person name="Spatafora J.W."/>
            <person name="Tedersoo L."/>
            <person name="Vaario L.M."/>
            <person name="Yamada A."/>
            <person name="Yan M."/>
            <person name="Wang P."/>
            <person name="Xu J."/>
            <person name="Bruns T."/>
            <person name="Baldrian P."/>
            <person name="Vilgalys R."/>
            <person name="Dunand C."/>
            <person name="Henrissat B."/>
            <person name="Grigoriev I.V."/>
            <person name="Hibbett D."/>
            <person name="Nagy L.G."/>
            <person name="Martin F.M."/>
        </authorList>
    </citation>
    <scope>NUCLEOTIDE SEQUENCE</scope>
    <source>
        <strain evidence="3">BED1</strain>
    </source>
</reference>
<keyword evidence="4" id="KW-1185">Reference proteome</keyword>
<feature type="region of interest" description="Disordered" evidence="1">
    <location>
        <begin position="205"/>
        <end position="298"/>
    </location>
</feature>
<evidence type="ECO:0000313" key="3">
    <source>
        <dbReference type="EMBL" id="KAF8445044.1"/>
    </source>
</evidence>
<accession>A0AAD4C109</accession>
<dbReference type="EMBL" id="WHUW01000006">
    <property type="protein sequence ID" value="KAF8445044.1"/>
    <property type="molecule type" value="Genomic_DNA"/>
</dbReference>
<reference evidence="3" key="1">
    <citation type="submission" date="2019-10" db="EMBL/GenBank/DDBJ databases">
        <authorList>
            <consortium name="DOE Joint Genome Institute"/>
            <person name="Kuo A."/>
            <person name="Miyauchi S."/>
            <person name="Kiss E."/>
            <person name="Drula E."/>
            <person name="Kohler A."/>
            <person name="Sanchez-Garcia M."/>
            <person name="Andreopoulos B."/>
            <person name="Barry K.W."/>
            <person name="Bonito G."/>
            <person name="Buee M."/>
            <person name="Carver A."/>
            <person name="Chen C."/>
            <person name="Cichocki N."/>
            <person name="Clum A."/>
            <person name="Culley D."/>
            <person name="Crous P.W."/>
            <person name="Fauchery L."/>
            <person name="Girlanda M."/>
            <person name="Hayes R."/>
            <person name="Keri Z."/>
            <person name="LaButti K."/>
            <person name="Lipzen A."/>
            <person name="Lombard V."/>
            <person name="Magnuson J."/>
            <person name="Maillard F."/>
            <person name="Morin E."/>
            <person name="Murat C."/>
            <person name="Nolan M."/>
            <person name="Ohm R."/>
            <person name="Pangilinan J."/>
            <person name="Pereira M."/>
            <person name="Perotto S."/>
            <person name="Peter M."/>
            <person name="Riley R."/>
            <person name="Sitrit Y."/>
            <person name="Stielow B."/>
            <person name="Szollosi G."/>
            <person name="Zifcakova L."/>
            <person name="Stursova M."/>
            <person name="Spatafora J.W."/>
            <person name="Tedersoo L."/>
            <person name="Vaario L.-M."/>
            <person name="Yamada A."/>
            <person name="Yan M."/>
            <person name="Wang P."/>
            <person name="Xu J."/>
            <person name="Bruns T."/>
            <person name="Baldrian P."/>
            <person name="Vilgalys R."/>
            <person name="Henrissat B."/>
            <person name="Grigoriev I.V."/>
            <person name="Hibbett D."/>
            <person name="Nagy L.G."/>
            <person name="Martin F.M."/>
        </authorList>
    </citation>
    <scope>NUCLEOTIDE SEQUENCE</scope>
    <source>
        <strain evidence="3">BED1</strain>
    </source>
</reference>
<comment type="caution">
    <text evidence="3">The sequence shown here is derived from an EMBL/GenBank/DDBJ whole genome shotgun (WGS) entry which is preliminary data.</text>
</comment>
<dbReference type="Proteomes" id="UP001194468">
    <property type="component" value="Unassembled WGS sequence"/>
</dbReference>
<name>A0AAD4C109_BOLED</name>
<evidence type="ECO:0000313" key="4">
    <source>
        <dbReference type="Proteomes" id="UP001194468"/>
    </source>
</evidence>
<keyword evidence="2" id="KW-0812">Transmembrane</keyword>
<feature type="compositionally biased region" description="Polar residues" evidence="1">
    <location>
        <begin position="14"/>
        <end position="42"/>
    </location>
</feature>
<evidence type="ECO:0000256" key="2">
    <source>
        <dbReference type="SAM" id="Phobius"/>
    </source>
</evidence>
<keyword evidence="2" id="KW-1133">Transmembrane helix</keyword>
<gene>
    <name evidence="3" type="ORF">L210DRAFT_3060208</name>
</gene>
<proteinExistence type="predicted"/>